<organism evidence="6">
    <name type="scientific">Brachypodium distachyon</name>
    <name type="common">Purple false brome</name>
    <name type="synonym">Trachynia distachya</name>
    <dbReference type="NCBI Taxonomy" id="15368"/>
    <lineage>
        <taxon>Eukaryota</taxon>
        <taxon>Viridiplantae</taxon>
        <taxon>Streptophyta</taxon>
        <taxon>Embryophyta</taxon>
        <taxon>Tracheophyta</taxon>
        <taxon>Spermatophyta</taxon>
        <taxon>Magnoliopsida</taxon>
        <taxon>Liliopsida</taxon>
        <taxon>Poales</taxon>
        <taxon>Poaceae</taxon>
        <taxon>BOP clade</taxon>
        <taxon>Pooideae</taxon>
        <taxon>Stipodae</taxon>
        <taxon>Brachypodieae</taxon>
        <taxon>Brachypodium</taxon>
    </lineage>
</organism>
<dbReference type="SMART" id="SM00369">
    <property type="entry name" value="LRR_TYP"/>
    <property type="match status" value="3"/>
</dbReference>
<feature type="non-terminal residue" evidence="6">
    <location>
        <position position="1"/>
    </location>
</feature>
<reference evidence="6" key="2">
    <citation type="submission" date="2017-06" db="EMBL/GenBank/DDBJ databases">
        <title>WGS assembly of Brachypodium distachyon.</title>
        <authorList>
            <consortium name="The International Brachypodium Initiative"/>
            <person name="Lucas S."/>
            <person name="Harmon-Smith M."/>
            <person name="Lail K."/>
            <person name="Tice H."/>
            <person name="Grimwood J."/>
            <person name="Bruce D."/>
            <person name="Barry K."/>
            <person name="Shu S."/>
            <person name="Lindquist E."/>
            <person name="Wang M."/>
            <person name="Pitluck S."/>
            <person name="Vogel J.P."/>
            <person name="Garvin D.F."/>
            <person name="Mockler T.C."/>
            <person name="Schmutz J."/>
            <person name="Rokhsar D."/>
            <person name="Bevan M.W."/>
        </authorList>
    </citation>
    <scope>NUCLEOTIDE SEQUENCE</scope>
    <source>
        <strain evidence="6">Bd21</strain>
    </source>
</reference>
<evidence type="ECO:0000259" key="4">
    <source>
        <dbReference type="Pfam" id="PF23559"/>
    </source>
</evidence>
<gene>
    <name evidence="6" type="ORF">BRADI_4g28324v3</name>
</gene>
<evidence type="ECO:0000256" key="2">
    <source>
        <dbReference type="ARBA" id="ARBA00022737"/>
    </source>
</evidence>
<keyword evidence="8" id="KW-1185">Reference proteome</keyword>
<feature type="domain" description="Disease resistance R13L4/SHOC-2-like LRR" evidence="5">
    <location>
        <begin position="133"/>
        <end position="390"/>
    </location>
</feature>
<dbReference type="EMBL" id="CM000883">
    <property type="protein sequence ID" value="KQJ89888.1"/>
    <property type="molecule type" value="Genomic_DNA"/>
</dbReference>
<evidence type="ECO:0000313" key="6">
    <source>
        <dbReference type="EMBL" id="KQJ89888.1"/>
    </source>
</evidence>
<dbReference type="InterPro" id="IPR036388">
    <property type="entry name" value="WH-like_DNA-bd_sf"/>
</dbReference>
<keyword evidence="1" id="KW-0433">Leucine-rich repeat</keyword>
<proteinExistence type="predicted"/>
<dbReference type="InterPro" id="IPR003591">
    <property type="entry name" value="Leu-rich_rpt_typical-subtyp"/>
</dbReference>
<keyword evidence="3" id="KW-0611">Plant defense</keyword>
<dbReference type="Pfam" id="PF23598">
    <property type="entry name" value="LRR_14"/>
    <property type="match status" value="1"/>
</dbReference>
<dbReference type="PANTHER" id="PTHR47186">
    <property type="entry name" value="LEUCINE-RICH REPEAT-CONTAINING PROTEIN 57"/>
    <property type="match status" value="1"/>
</dbReference>
<dbReference type="OrthoDB" id="762143at2759"/>
<dbReference type="PANTHER" id="PTHR47186:SF49">
    <property type="entry name" value="NB-ARC DOMAIN-CONTAINING PROTEIN"/>
    <property type="match status" value="1"/>
</dbReference>
<dbReference type="AlphaFoldDB" id="A0A0Q3IV72"/>
<reference evidence="7" key="3">
    <citation type="submission" date="2018-08" db="UniProtKB">
        <authorList>
            <consortium name="EnsemblPlants"/>
        </authorList>
    </citation>
    <scope>IDENTIFICATION</scope>
    <source>
        <strain evidence="7">cv. Bd21</strain>
    </source>
</reference>
<dbReference type="InterPro" id="IPR058922">
    <property type="entry name" value="WHD_DRP"/>
</dbReference>
<dbReference type="InParanoid" id="A0A0Q3IV72"/>
<dbReference type="Gene3D" id="1.10.10.10">
    <property type="entry name" value="Winged helix-like DNA-binding domain superfamily/Winged helix DNA-binding domain"/>
    <property type="match status" value="1"/>
</dbReference>
<dbReference type="InterPro" id="IPR055414">
    <property type="entry name" value="LRR_R13L4/SHOC2-like"/>
</dbReference>
<dbReference type="SUPFAM" id="SSF52058">
    <property type="entry name" value="L domain-like"/>
    <property type="match status" value="1"/>
</dbReference>
<dbReference type="Pfam" id="PF23559">
    <property type="entry name" value="WHD_DRP"/>
    <property type="match status" value="1"/>
</dbReference>
<dbReference type="GO" id="GO:0098542">
    <property type="term" value="P:defense response to other organism"/>
    <property type="evidence" value="ECO:0000318"/>
    <property type="project" value="GO_Central"/>
</dbReference>
<dbReference type="InterPro" id="IPR032675">
    <property type="entry name" value="LRR_dom_sf"/>
</dbReference>
<dbReference type="Proteomes" id="UP000008810">
    <property type="component" value="Chromosome 4"/>
</dbReference>
<evidence type="ECO:0000259" key="5">
    <source>
        <dbReference type="Pfam" id="PF23598"/>
    </source>
</evidence>
<feature type="domain" description="Disease resistance protein winged helix" evidence="4">
    <location>
        <begin position="25"/>
        <end position="88"/>
    </location>
</feature>
<evidence type="ECO:0000256" key="1">
    <source>
        <dbReference type="ARBA" id="ARBA00022614"/>
    </source>
</evidence>
<evidence type="ECO:0000313" key="7">
    <source>
        <dbReference type="EnsemblPlants" id="KQJ89888"/>
    </source>
</evidence>
<protein>
    <recommendedName>
        <fullName evidence="9">NB-ARC domain-containing protein</fullName>
    </recommendedName>
</protein>
<keyword evidence="2" id="KW-0677">Repeat</keyword>
<accession>A0A0Q3IV72</accession>
<evidence type="ECO:0008006" key="9">
    <source>
        <dbReference type="Google" id="ProtNLM"/>
    </source>
</evidence>
<dbReference type="EnsemblPlants" id="KQJ89888">
    <property type="protein sequence ID" value="KQJ89888"/>
    <property type="gene ID" value="BRADI_4g28324v3"/>
</dbReference>
<name>A0A0Q3IV72_BRADI</name>
<dbReference type="Gene3D" id="3.80.10.10">
    <property type="entry name" value="Ribonuclease Inhibitor"/>
    <property type="match status" value="2"/>
</dbReference>
<reference evidence="6 7" key="1">
    <citation type="journal article" date="2010" name="Nature">
        <title>Genome sequencing and analysis of the model grass Brachypodium distachyon.</title>
        <authorList>
            <consortium name="International Brachypodium Initiative"/>
        </authorList>
    </citation>
    <scope>NUCLEOTIDE SEQUENCE [LARGE SCALE GENOMIC DNA]</scope>
    <source>
        <strain evidence="6 7">Bd21</strain>
    </source>
</reference>
<evidence type="ECO:0000313" key="8">
    <source>
        <dbReference type="Proteomes" id="UP000008810"/>
    </source>
</evidence>
<sequence length="584" mass="67082">YAIYLSYGDLSPCLKQCFLHFSLKPKNTKIYDMQFVGMWIGEGFVHGNPDRLEELGFEYYEELILRNLVEPDMSYPGQYICNMHDVVRSFDQFVTRDEALIAHHGEMDNSKLETKGVESGELGWRSLQQQKSLRSIMLIGNFKVQSGDSLLTFSSLRTLHIESANFVALVESLYQLKHLRYLSVESNDIHSLPENIQKMKFLQHICLGGCENLVKLPANIVKLQKLRYLNLDNTCINSVRRGFCALTNMRALYGFPVHVEGDWCSLEELGPLSQLMEIGLKARLGAKMHLSLMGLYCSSRLGDDGLVKDGVTEKDQGIIEKVFYELYPPPYMEDIRIGRYFGRQLPRWMMSTTMEPLESLRILSMIDLACCTQLPDGLCQLPCLEFLNVSRAPAIKRVGPEFVQPYSAVTMLQWEEWNWEEEVQAMPVLEVLLIQRCKLRCLPPGLSTHARTLRKLSTYNVQRLHSLDNFAFVVELTVDNIPELTRISNLPKLQKLEINCCRKLESLQKMTALRRLMLTIQHSEKQLPLYLQTVQPSHLLLDCSPEILTSISVGKFGPEFDKFSHIEKVEAYSKDGDNVKKWYV</sequence>
<dbReference type="Gramene" id="KQJ89888">
    <property type="protein sequence ID" value="KQJ89888"/>
    <property type="gene ID" value="BRADI_4g28324v3"/>
</dbReference>
<evidence type="ECO:0000256" key="3">
    <source>
        <dbReference type="ARBA" id="ARBA00022821"/>
    </source>
</evidence>